<dbReference type="InterPro" id="IPR038737">
    <property type="entry name" value="SF3b_su1-like"/>
</dbReference>
<sequence>MVKEADEIKRLQAARDADQAVRAALTNDKIALGKVGGYDDDIYRGRRKADYVREISAEGSEDDDDDVEEKQRRQNPLDAFSAPERLLHEFADGDLDPLADRAKARQIAARQNDYHLRRFDRDTGEGTSSGADESFKDAMRRAEIEREEDRVRKLIEAKERDAQESEQKEDKSMNDSGRRTPPASTPRTERKRRWDIGAPNADNAMVAPNLLEKEDKQEGEPPRKRKSRWDETPDASDEAAVLPPVTPTEKRSRWDQAPTAGENEKLSKALLPREGYVIVQPPEGYMPVRMPARKMMDTPEAISGFMMQDDAAARAAVGEMVPDLPTDIPGVGQLAYFKAEDQTYFKKILNENDNEAELTLDELKERKIMRLLLKIKNGAPPMRKTALRQITDKAREFGAGPLFDKICRC</sequence>
<feature type="compositionally biased region" description="Basic and acidic residues" evidence="1">
    <location>
        <begin position="211"/>
        <end position="222"/>
    </location>
</feature>
<feature type="domain" description="Splicing factor 3B subunit 1" evidence="2">
    <location>
        <begin position="269"/>
        <end position="311"/>
    </location>
</feature>
<gene>
    <name evidence="3" type="ORF">IEQ34_025203</name>
</gene>
<organism evidence="3 4">
    <name type="scientific">Dendrobium chrysotoxum</name>
    <name type="common">Orchid</name>
    <dbReference type="NCBI Taxonomy" id="161865"/>
    <lineage>
        <taxon>Eukaryota</taxon>
        <taxon>Viridiplantae</taxon>
        <taxon>Streptophyta</taxon>
        <taxon>Embryophyta</taxon>
        <taxon>Tracheophyta</taxon>
        <taxon>Spermatophyta</taxon>
        <taxon>Magnoliopsida</taxon>
        <taxon>Liliopsida</taxon>
        <taxon>Asparagales</taxon>
        <taxon>Orchidaceae</taxon>
        <taxon>Epidendroideae</taxon>
        <taxon>Malaxideae</taxon>
        <taxon>Dendrobiinae</taxon>
        <taxon>Dendrobium</taxon>
    </lineage>
</organism>
<dbReference type="PANTHER" id="PTHR12097">
    <property type="entry name" value="SPLICING FACTOR 3B, SUBUNIT 1-RELATED"/>
    <property type="match status" value="1"/>
</dbReference>
<dbReference type="AlphaFoldDB" id="A0AAV7FQ25"/>
<accession>A0AAV7FQ25</accession>
<proteinExistence type="predicted"/>
<dbReference type="GO" id="GO:0000245">
    <property type="term" value="P:spliceosomal complex assembly"/>
    <property type="evidence" value="ECO:0007669"/>
    <property type="project" value="InterPro"/>
</dbReference>
<evidence type="ECO:0000256" key="1">
    <source>
        <dbReference type="SAM" id="MobiDB-lite"/>
    </source>
</evidence>
<feature type="region of interest" description="Disordered" evidence="1">
    <location>
        <begin position="56"/>
        <end position="84"/>
    </location>
</feature>
<feature type="region of interest" description="Disordered" evidence="1">
    <location>
        <begin position="109"/>
        <end position="262"/>
    </location>
</feature>
<reference evidence="3 4" key="1">
    <citation type="journal article" date="2021" name="Hortic Res">
        <title>Chromosome-scale assembly of the Dendrobium chrysotoxum genome enhances the understanding of orchid evolution.</title>
        <authorList>
            <person name="Zhang Y."/>
            <person name="Zhang G.Q."/>
            <person name="Zhang D."/>
            <person name="Liu X.D."/>
            <person name="Xu X.Y."/>
            <person name="Sun W.H."/>
            <person name="Yu X."/>
            <person name="Zhu X."/>
            <person name="Wang Z.W."/>
            <person name="Zhao X."/>
            <person name="Zhong W.Y."/>
            <person name="Chen H."/>
            <person name="Yin W.L."/>
            <person name="Huang T."/>
            <person name="Niu S.C."/>
            <person name="Liu Z.J."/>
        </authorList>
    </citation>
    <scope>NUCLEOTIDE SEQUENCE [LARGE SCALE GENOMIC DNA]</scope>
    <source>
        <strain evidence="3">Lindl</strain>
    </source>
</reference>
<evidence type="ECO:0000313" key="3">
    <source>
        <dbReference type="EMBL" id="KAH0445960.1"/>
    </source>
</evidence>
<evidence type="ECO:0000259" key="2">
    <source>
        <dbReference type="Pfam" id="PF08920"/>
    </source>
</evidence>
<dbReference type="Pfam" id="PF08920">
    <property type="entry name" value="SF3b1"/>
    <property type="match status" value="1"/>
</dbReference>
<dbReference type="InterPro" id="IPR015016">
    <property type="entry name" value="SF3b_su1"/>
</dbReference>
<feature type="compositionally biased region" description="Basic and acidic residues" evidence="1">
    <location>
        <begin position="112"/>
        <end position="124"/>
    </location>
</feature>
<protein>
    <recommendedName>
        <fullName evidence="2">Splicing factor 3B subunit 1 domain-containing protein</fullName>
    </recommendedName>
</protein>
<dbReference type="EMBL" id="JAGFBR010000298">
    <property type="protein sequence ID" value="KAH0445960.1"/>
    <property type="molecule type" value="Genomic_DNA"/>
</dbReference>
<keyword evidence="4" id="KW-1185">Reference proteome</keyword>
<dbReference type="GO" id="GO:0003729">
    <property type="term" value="F:mRNA binding"/>
    <property type="evidence" value="ECO:0007669"/>
    <property type="project" value="InterPro"/>
</dbReference>
<evidence type="ECO:0000313" key="4">
    <source>
        <dbReference type="Proteomes" id="UP000775213"/>
    </source>
</evidence>
<feature type="compositionally biased region" description="Acidic residues" evidence="1">
    <location>
        <begin position="59"/>
        <end position="68"/>
    </location>
</feature>
<name>A0AAV7FQ25_DENCH</name>
<comment type="caution">
    <text evidence="3">The sequence shown here is derived from an EMBL/GenBank/DDBJ whole genome shotgun (WGS) entry which is preliminary data.</text>
</comment>
<dbReference type="Proteomes" id="UP000775213">
    <property type="component" value="Unassembled WGS sequence"/>
</dbReference>
<feature type="compositionally biased region" description="Basic and acidic residues" evidence="1">
    <location>
        <begin position="133"/>
        <end position="178"/>
    </location>
</feature>